<dbReference type="RefSeq" id="WP_089382476.1">
    <property type="nucleotide sequence ID" value="NZ_FZNT01000009.1"/>
</dbReference>
<evidence type="ECO:0000313" key="3">
    <source>
        <dbReference type="Proteomes" id="UP000198384"/>
    </source>
</evidence>
<keyword evidence="3" id="KW-1185">Reference proteome</keyword>
<name>A0A238YHW9_9FLAO</name>
<evidence type="ECO:0000256" key="1">
    <source>
        <dbReference type="SAM" id="SignalP"/>
    </source>
</evidence>
<organism evidence="2 3">
    <name type="scientific">Lutibacter agarilyticus</name>
    <dbReference type="NCBI Taxonomy" id="1109740"/>
    <lineage>
        <taxon>Bacteria</taxon>
        <taxon>Pseudomonadati</taxon>
        <taxon>Bacteroidota</taxon>
        <taxon>Flavobacteriia</taxon>
        <taxon>Flavobacteriales</taxon>
        <taxon>Flavobacteriaceae</taxon>
        <taxon>Lutibacter</taxon>
    </lineage>
</organism>
<keyword evidence="1" id="KW-0732">Signal</keyword>
<feature type="chain" id="PRO_5012828107" description="Long-chain fatty acid transport protein" evidence="1">
    <location>
        <begin position="21"/>
        <end position="465"/>
    </location>
</feature>
<dbReference type="Proteomes" id="UP000198384">
    <property type="component" value="Unassembled WGS sequence"/>
</dbReference>
<feature type="signal peptide" evidence="1">
    <location>
        <begin position="1"/>
        <end position="20"/>
    </location>
</feature>
<dbReference type="EMBL" id="FZNT01000009">
    <property type="protein sequence ID" value="SNR70214.1"/>
    <property type="molecule type" value="Genomic_DNA"/>
</dbReference>
<protein>
    <recommendedName>
        <fullName evidence="4">Long-chain fatty acid transport protein</fullName>
    </recommendedName>
</protein>
<gene>
    <name evidence="2" type="ORF">SAMN06265371_10952</name>
</gene>
<evidence type="ECO:0008006" key="4">
    <source>
        <dbReference type="Google" id="ProtNLM"/>
    </source>
</evidence>
<dbReference type="AlphaFoldDB" id="A0A238YHW9"/>
<sequence>MLSKRCFTLFLFLISAHLVAQRGNYKFNNYGNSSILLSGNVTGSVSDIALTYYNPARLTELESTKFSFNAKAYEFSSLKLNHLAGDQTTAADNNFNGVPSIAGGTFNLFGTRFAYSVVSKSKIDISINYSSNFHNNENSDVFATDSDAITKAKFNTRIKDEWVGLTWAKQLNEQLSIGVSGFASIYKERGDTSINIANQNSNGSVAFYNNNNGYNIESYGLFFKIGANYHLPKFDIGLNVNLPYLEVYQKGKYNYSKVVAGISLDDDQLFNYIFRDLQTQRKEPLGVSVGAGIPLGKSKVHLNVDYIAGLSSYNRIAIPSFETGGEELTSVLFAEKRKGILNFGAGIEVYINERFSSFVSFSTDFNAIENSGNFFDLSDNGEVNNDFNENFTHLGGGIDWTLKWGSVSFGATYTTGSSKLDRSLNLSSETGNDLANVKFNRWQFIAGIEIPFLNNKINDVINIKK</sequence>
<evidence type="ECO:0000313" key="2">
    <source>
        <dbReference type="EMBL" id="SNR70214.1"/>
    </source>
</evidence>
<proteinExistence type="predicted"/>
<dbReference type="Gene3D" id="2.40.160.60">
    <property type="entry name" value="Outer membrane protein transport protein (OMPP1/FadL/TodX)"/>
    <property type="match status" value="1"/>
</dbReference>
<accession>A0A238YHW9</accession>
<reference evidence="2 3" key="1">
    <citation type="submission" date="2017-06" db="EMBL/GenBank/DDBJ databases">
        <authorList>
            <person name="Kim H.J."/>
            <person name="Triplett B.A."/>
        </authorList>
    </citation>
    <scope>NUCLEOTIDE SEQUENCE [LARGE SCALE GENOMIC DNA]</scope>
    <source>
        <strain evidence="2 3">DSM 29150</strain>
    </source>
</reference>
<dbReference type="OrthoDB" id="5385495at2"/>